<dbReference type="SUPFAM" id="SSF49503">
    <property type="entry name" value="Cupredoxins"/>
    <property type="match status" value="1"/>
</dbReference>
<evidence type="ECO:0000313" key="20">
    <source>
        <dbReference type="EMBL" id="SIS38490.1"/>
    </source>
</evidence>
<dbReference type="PROSITE" id="PS50999">
    <property type="entry name" value="COX2_TM"/>
    <property type="match status" value="1"/>
</dbReference>
<dbReference type="OrthoDB" id="9781261at2"/>
<dbReference type="RefSeq" id="WP_084194503.1">
    <property type="nucleotide sequence ID" value="NZ_FTOA01000001.1"/>
</dbReference>
<dbReference type="NCBIfam" id="TIGR02866">
    <property type="entry name" value="CoxB"/>
    <property type="match status" value="1"/>
</dbReference>
<evidence type="ECO:0000256" key="14">
    <source>
        <dbReference type="ARBA" id="ARBA00047816"/>
    </source>
</evidence>
<dbReference type="InterPro" id="IPR036257">
    <property type="entry name" value="Cyt_c_oxidase_su2_TM_sf"/>
</dbReference>
<dbReference type="Pfam" id="PF02790">
    <property type="entry name" value="COX2_TM"/>
    <property type="match status" value="1"/>
</dbReference>
<dbReference type="PROSITE" id="PS50857">
    <property type="entry name" value="COX2_CUA"/>
    <property type="match status" value="1"/>
</dbReference>
<keyword evidence="9 15" id="KW-0249">Electron transport</keyword>
<evidence type="ECO:0000256" key="17">
    <source>
        <dbReference type="SAM" id="Phobius"/>
    </source>
</evidence>
<evidence type="ECO:0000259" key="18">
    <source>
        <dbReference type="PROSITE" id="PS50857"/>
    </source>
</evidence>
<keyword evidence="5 15" id="KW-0679">Respiratory chain</keyword>
<evidence type="ECO:0000256" key="3">
    <source>
        <dbReference type="ARBA" id="ARBA00007866"/>
    </source>
</evidence>
<comment type="similarity">
    <text evidence="3 15">Belongs to the cytochrome c oxidase subunit 2 family.</text>
</comment>
<dbReference type="PROSITE" id="PS00078">
    <property type="entry name" value="COX2"/>
    <property type="match status" value="1"/>
</dbReference>
<dbReference type="CDD" id="cd13912">
    <property type="entry name" value="CcO_II_C"/>
    <property type="match status" value="1"/>
</dbReference>
<dbReference type="PRINTS" id="PR01166">
    <property type="entry name" value="CYCOXIDASEII"/>
</dbReference>
<dbReference type="InterPro" id="IPR034210">
    <property type="entry name" value="CcO_II_C"/>
</dbReference>
<evidence type="ECO:0000256" key="9">
    <source>
        <dbReference type="ARBA" id="ARBA00022982"/>
    </source>
</evidence>
<feature type="transmembrane region" description="Helical" evidence="17">
    <location>
        <begin position="38"/>
        <end position="60"/>
    </location>
</feature>
<dbReference type="Pfam" id="PF00116">
    <property type="entry name" value="COX2"/>
    <property type="match status" value="1"/>
</dbReference>
<name>A0A1N7IN47_9PROT</name>
<evidence type="ECO:0000256" key="5">
    <source>
        <dbReference type="ARBA" id="ARBA00022660"/>
    </source>
</evidence>
<evidence type="ECO:0000256" key="16">
    <source>
        <dbReference type="RuleBase" id="RU004024"/>
    </source>
</evidence>
<dbReference type="EC" id="7.1.1.9" evidence="16"/>
<evidence type="ECO:0000256" key="15">
    <source>
        <dbReference type="RuleBase" id="RU000456"/>
    </source>
</evidence>
<dbReference type="InterPro" id="IPR045187">
    <property type="entry name" value="CcO_II"/>
</dbReference>
<dbReference type="InterPro" id="IPR014222">
    <property type="entry name" value="Cyt_c_oxidase_su2"/>
</dbReference>
<comment type="catalytic activity">
    <reaction evidence="14 16">
        <text>4 Fe(II)-[cytochrome c] + O2 + 8 H(+)(in) = 4 Fe(III)-[cytochrome c] + 2 H2O + 4 H(+)(out)</text>
        <dbReference type="Rhea" id="RHEA:11436"/>
        <dbReference type="Rhea" id="RHEA-COMP:10350"/>
        <dbReference type="Rhea" id="RHEA-COMP:14399"/>
        <dbReference type="ChEBI" id="CHEBI:15377"/>
        <dbReference type="ChEBI" id="CHEBI:15378"/>
        <dbReference type="ChEBI" id="CHEBI:15379"/>
        <dbReference type="ChEBI" id="CHEBI:29033"/>
        <dbReference type="ChEBI" id="CHEBI:29034"/>
        <dbReference type="EC" id="7.1.1.9"/>
    </reaction>
</comment>
<feature type="domain" description="Cytochrome oxidase subunit II transmembrane region profile" evidence="19">
    <location>
        <begin position="13"/>
        <end position="108"/>
    </location>
</feature>
<accession>A0A1N7IN47</accession>
<evidence type="ECO:0000313" key="21">
    <source>
        <dbReference type="Proteomes" id="UP000185678"/>
    </source>
</evidence>
<dbReference type="Proteomes" id="UP000185678">
    <property type="component" value="Unassembled WGS sequence"/>
</dbReference>
<dbReference type="SUPFAM" id="SSF81464">
    <property type="entry name" value="Cytochrome c oxidase subunit II-like, transmembrane region"/>
    <property type="match status" value="1"/>
</dbReference>
<dbReference type="FunFam" id="2.60.40.420:FF:000001">
    <property type="entry name" value="Cytochrome c oxidase subunit 2"/>
    <property type="match status" value="1"/>
</dbReference>
<dbReference type="GO" id="GO:0005886">
    <property type="term" value="C:plasma membrane"/>
    <property type="evidence" value="ECO:0007669"/>
    <property type="project" value="UniProtKB-SubCell"/>
</dbReference>
<reference evidence="20 21" key="1">
    <citation type="submission" date="2017-01" db="EMBL/GenBank/DDBJ databases">
        <authorList>
            <person name="Mah S.A."/>
            <person name="Swanson W.J."/>
            <person name="Moy G.W."/>
            <person name="Vacquier V.D."/>
        </authorList>
    </citation>
    <scope>NUCLEOTIDE SEQUENCE [LARGE SCALE GENOMIC DNA]</scope>
    <source>
        <strain evidence="20 21">DSM 11589</strain>
    </source>
</reference>
<comment type="cofactor">
    <cofactor evidence="1">
        <name>heme</name>
        <dbReference type="ChEBI" id="CHEBI:30413"/>
    </cofactor>
</comment>
<evidence type="ECO:0000256" key="4">
    <source>
        <dbReference type="ARBA" id="ARBA00022448"/>
    </source>
</evidence>
<dbReference type="AlphaFoldDB" id="A0A1N7IN47"/>
<dbReference type="GO" id="GO:0042773">
    <property type="term" value="P:ATP synthesis coupled electron transport"/>
    <property type="evidence" value="ECO:0007669"/>
    <property type="project" value="TreeGrafter"/>
</dbReference>
<gene>
    <name evidence="20" type="ORF">SAMN05421779_101380</name>
</gene>
<evidence type="ECO:0000259" key="19">
    <source>
        <dbReference type="PROSITE" id="PS50999"/>
    </source>
</evidence>
<dbReference type="GO" id="GO:0016491">
    <property type="term" value="F:oxidoreductase activity"/>
    <property type="evidence" value="ECO:0007669"/>
    <property type="project" value="InterPro"/>
</dbReference>
<feature type="domain" description="Cytochrome oxidase subunit II copper A binding" evidence="18">
    <location>
        <begin position="109"/>
        <end position="242"/>
    </location>
</feature>
<evidence type="ECO:0000256" key="1">
    <source>
        <dbReference type="ARBA" id="ARBA00001971"/>
    </source>
</evidence>
<keyword evidence="21" id="KW-1185">Reference proteome</keyword>
<feature type="transmembrane region" description="Helical" evidence="17">
    <location>
        <begin position="80"/>
        <end position="102"/>
    </location>
</feature>
<organism evidence="20 21">
    <name type="scientific">Insolitispirillum peregrinum</name>
    <dbReference type="NCBI Taxonomy" id="80876"/>
    <lineage>
        <taxon>Bacteria</taxon>
        <taxon>Pseudomonadati</taxon>
        <taxon>Pseudomonadota</taxon>
        <taxon>Alphaproteobacteria</taxon>
        <taxon>Rhodospirillales</taxon>
        <taxon>Novispirillaceae</taxon>
        <taxon>Insolitispirillum</taxon>
    </lineage>
</organism>
<dbReference type="Gene3D" id="2.60.40.420">
    <property type="entry name" value="Cupredoxins - blue copper proteins"/>
    <property type="match status" value="1"/>
</dbReference>
<evidence type="ECO:0000256" key="8">
    <source>
        <dbReference type="ARBA" id="ARBA00022967"/>
    </source>
</evidence>
<keyword evidence="10 17" id="KW-1133">Transmembrane helix</keyword>
<protein>
    <recommendedName>
        <fullName evidence="16">Cytochrome c oxidase subunit 2</fullName>
        <ecNumber evidence="16">7.1.1.9</ecNumber>
    </recommendedName>
</protein>
<dbReference type="InterPro" id="IPR011759">
    <property type="entry name" value="Cyt_c_oxidase_su2_TM_dom"/>
</dbReference>
<keyword evidence="4 15" id="KW-0813">Transport</keyword>
<evidence type="ECO:0000256" key="10">
    <source>
        <dbReference type="ARBA" id="ARBA00022989"/>
    </source>
</evidence>
<dbReference type="GO" id="GO:0004129">
    <property type="term" value="F:cytochrome-c oxidase activity"/>
    <property type="evidence" value="ECO:0007669"/>
    <property type="project" value="UniProtKB-EC"/>
</dbReference>
<proteinExistence type="inferred from homology"/>
<evidence type="ECO:0000256" key="6">
    <source>
        <dbReference type="ARBA" id="ARBA00022692"/>
    </source>
</evidence>
<dbReference type="EMBL" id="FTOA01000001">
    <property type="protein sequence ID" value="SIS38490.1"/>
    <property type="molecule type" value="Genomic_DNA"/>
</dbReference>
<keyword evidence="11 16" id="KW-0186">Copper</keyword>
<comment type="cofactor">
    <cofactor evidence="16">
        <name>Cu cation</name>
        <dbReference type="ChEBI" id="CHEBI:23378"/>
    </cofactor>
    <text evidence="16">Binds a copper A center.</text>
</comment>
<evidence type="ECO:0000256" key="13">
    <source>
        <dbReference type="ARBA" id="ARBA00024688"/>
    </source>
</evidence>
<keyword evidence="6 15" id="KW-0812">Transmembrane</keyword>
<keyword evidence="8" id="KW-1278">Translocase</keyword>
<dbReference type="GO" id="GO:0005507">
    <property type="term" value="F:copper ion binding"/>
    <property type="evidence" value="ECO:0007669"/>
    <property type="project" value="InterPro"/>
</dbReference>
<evidence type="ECO:0000256" key="12">
    <source>
        <dbReference type="ARBA" id="ARBA00023136"/>
    </source>
</evidence>
<keyword evidence="12 17" id="KW-0472">Membrane</keyword>
<dbReference type="PANTHER" id="PTHR22888">
    <property type="entry name" value="CYTOCHROME C OXIDASE, SUBUNIT II"/>
    <property type="match status" value="1"/>
</dbReference>
<dbReference type="InterPro" id="IPR008972">
    <property type="entry name" value="Cupredoxin"/>
</dbReference>
<dbReference type="STRING" id="80876.SAMN05421779_101380"/>
<evidence type="ECO:0000256" key="11">
    <source>
        <dbReference type="ARBA" id="ARBA00023008"/>
    </source>
</evidence>
<dbReference type="InterPro" id="IPR001505">
    <property type="entry name" value="Copper_CuA"/>
</dbReference>
<comment type="function">
    <text evidence="13 16">Subunits I and II form the functional core of the enzyme complex. Electrons originating in cytochrome c are transferred via heme a and Cu(A) to the binuclear center formed by heme a3 and Cu(B).</text>
</comment>
<sequence>MSNSVLPVTPEGQPVPWQMWYQDPASPVMEQIVGLNSFISWIMAGVVLLVLALLITVVVRFNARTNPVPSTTTHNVPLEIGWTVLPILILLVIAVPSFRLLYFMDKAPQADMTLKVTGHQWYWSYEYPDHGAFTFDAFMKDAGDLQGAEPRLLAVDNPVVVPVGVTVRVLTTSSDVIHSWAVPSLGVKMDANPGRSNETWIRAERPGTYYGQCSELCGVNHGFMPIAVKAVSAEEFTAWVTAAQARFAQGLPLQLAEGRR</sequence>
<dbReference type="InterPro" id="IPR002429">
    <property type="entry name" value="CcO_II-like_C"/>
</dbReference>
<dbReference type="Gene3D" id="1.10.287.90">
    <property type="match status" value="1"/>
</dbReference>
<evidence type="ECO:0000256" key="2">
    <source>
        <dbReference type="ARBA" id="ARBA00004141"/>
    </source>
</evidence>
<comment type="subcellular location">
    <subcellularLocation>
        <location evidence="15">Cell membrane</location>
        <topology evidence="15">Multi-pass membrane protein</topology>
    </subcellularLocation>
    <subcellularLocation>
        <location evidence="2">Membrane</location>
        <topology evidence="2">Multi-pass membrane protein</topology>
    </subcellularLocation>
</comment>
<dbReference type="PANTHER" id="PTHR22888:SF9">
    <property type="entry name" value="CYTOCHROME C OXIDASE SUBUNIT 2"/>
    <property type="match status" value="1"/>
</dbReference>
<keyword evidence="7 16" id="KW-0479">Metal-binding</keyword>
<evidence type="ECO:0000256" key="7">
    <source>
        <dbReference type="ARBA" id="ARBA00022723"/>
    </source>
</evidence>